<proteinExistence type="predicted"/>
<protein>
    <submittedName>
        <fullName evidence="1">Uncharacterized protein</fullName>
    </submittedName>
</protein>
<reference evidence="1" key="1">
    <citation type="submission" date="2021-01" db="EMBL/GenBank/DDBJ databases">
        <title>Rhizobium sp. strain KVB221 16S ribosomal RNA gene Genome sequencing and assembly.</title>
        <authorList>
            <person name="Kang M."/>
        </authorList>
    </citation>
    <scope>NUCLEOTIDE SEQUENCE</scope>
    <source>
        <strain evidence="1">KVB221</strain>
    </source>
</reference>
<dbReference type="RefSeq" id="WP_201663935.1">
    <property type="nucleotide sequence ID" value="NZ_JAEQNC010000023.1"/>
</dbReference>
<dbReference type="EMBL" id="JAEQNC010000023">
    <property type="protein sequence ID" value="MBL0375388.1"/>
    <property type="molecule type" value="Genomic_DNA"/>
</dbReference>
<dbReference type="AlphaFoldDB" id="A0A936YRH2"/>
<accession>A0A936YRH2</accession>
<evidence type="ECO:0000313" key="2">
    <source>
        <dbReference type="Proteomes" id="UP000633219"/>
    </source>
</evidence>
<keyword evidence="2" id="KW-1185">Reference proteome</keyword>
<name>A0A936YRH2_9HYPH</name>
<organism evidence="1 2">
    <name type="scientific">Rhizobium setariae</name>
    <dbReference type="NCBI Taxonomy" id="2801340"/>
    <lineage>
        <taxon>Bacteria</taxon>
        <taxon>Pseudomonadati</taxon>
        <taxon>Pseudomonadota</taxon>
        <taxon>Alphaproteobacteria</taxon>
        <taxon>Hyphomicrobiales</taxon>
        <taxon>Rhizobiaceae</taxon>
        <taxon>Rhizobium/Agrobacterium group</taxon>
        <taxon>Rhizobium</taxon>
    </lineage>
</organism>
<comment type="caution">
    <text evidence="1">The sequence shown here is derived from an EMBL/GenBank/DDBJ whole genome shotgun (WGS) entry which is preliminary data.</text>
</comment>
<dbReference type="Proteomes" id="UP000633219">
    <property type="component" value="Unassembled WGS sequence"/>
</dbReference>
<sequence length="84" mass="9854">MAKPINFIHRGTEYIATVENQFHFNGRPMDEYLIRADRVKVEHYYEVENYILVPRRLNRAQREAVIIKKMSGSEPAYNVKAGVT</sequence>
<evidence type="ECO:0000313" key="1">
    <source>
        <dbReference type="EMBL" id="MBL0375388.1"/>
    </source>
</evidence>
<gene>
    <name evidence="1" type="ORF">JJB09_25585</name>
</gene>